<name>A0A7S0KXE5_9STRA</name>
<dbReference type="AlphaFoldDB" id="A0A7S0KXE5"/>
<organism evidence="1">
    <name type="scientific">Asterionellopsis glacialis</name>
    <dbReference type="NCBI Taxonomy" id="33640"/>
    <lineage>
        <taxon>Eukaryota</taxon>
        <taxon>Sar</taxon>
        <taxon>Stramenopiles</taxon>
        <taxon>Ochrophyta</taxon>
        <taxon>Bacillariophyta</taxon>
        <taxon>Fragilariophyceae</taxon>
        <taxon>Fragilariophycidae</taxon>
        <taxon>Fragilariales</taxon>
        <taxon>Fragilariaceae</taxon>
        <taxon>Asterionellopsis</taxon>
    </lineage>
</organism>
<accession>A0A7S0KXE5</accession>
<reference evidence="1" key="1">
    <citation type="submission" date="2021-01" db="EMBL/GenBank/DDBJ databases">
        <authorList>
            <person name="Corre E."/>
            <person name="Pelletier E."/>
            <person name="Niang G."/>
            <person name="Scheremetjew M."/>
            <person name="Finn R."/>
            <person name="Kale V."/>
            <person name="Holt S."/>
            <person name="Cochrane G."/>
            <person name="Meng A."/>
            <person name="Brown T."/>
            <person name="Cohen L."/>
        </authorList>
    </citation>
    <scope>NUCLEOTIDE SEQUENCE</scope>
</reference>
<proteinExistence type="predicted"/>
<sequence>MTTIPQIAYATDDATPRVPLLGRFEPLIGAKSFIGNWKYEGSVGLPEGQLVFLKNGDVELRSLQDSSVLLGISAVPWKYVSAKKDITVVTVSFTIDGTDGQDDVLIFQGTLDSAGGPNRIMKGTIETGRAEIGARGSGPRQSVGTFTAQFMQD</sequence>
<dbReference type="EMBL" id="HBEX01000833">
    <property type="protein sequence ID" value="CAD8595735.1"/>
    <property type="molecule type" value="Transcribed_RNA"/>
</dbReference>
<evidence type="ECO:0000313" key="1">
    <source>
        <dbReference type="EMBL" id="CAD8595735.1"/>
    </source>
</evidence>
<protein>
    <submittedName>
        <fullName evidence="1">Uncharacterized protein</fullName>
    </submittedName>
</protein>
<gene>
    <name evidence="1" type="ORF">AGLA0713_LOCUS563</name>
</gene>